<dbReference type="SMART" id="SM00367">
    <property type="entry name" value="LRR_CC"/>
    <property type="match status" value="10"/>
</dbReference>
<dbReference type="InterPro" id="IPR001611">
    <property type="entry name" value="Leu-rich_rpt"/>
</dbReference>
<evidence type="ECO:0000313" key="1">
    <source>
        <dbReference type="EMBL" id="KNC96650.1"/>
    </source>
</evidence>
<dbReference type="Proteomes" id="UP000053201">
    <property type="component" value="Unassembled WGS sequence"/>
</dbReference>
<dbReference type="OMA" id="IYHIGAC"/>
<dbReference type="SUPFAM" id="SSF52047">
    <property type="entry name" value="RNI-like"/>
    <property type="match status" value="1"/>
</dbReference>
<dbReference type="GO" id="GO:0031146">
    <property type="term" value="P:SCF-dependent proteasomal ubiquitin-dependent protein catabolic process"/>
    <property type="evidence" value="ECO:0007669"/>
    <property type="project" value="TreeGrafter"/>
</dbReference>
<dbReference type="STRING" id="645134.A0A0L0H576"/>
<sequence length="584" mass="65101">MPPLGSLKRKRSYLPPEILDRIFTLLQRSSSNTFRHSDEEMLVSRKSLHACCLVCHAWYFSAAATLWNHPTFPNLDSFVKFVATCHRIGLDRRKKMGQRNDGIGETNVVHRGSETVWIARWGIENLRSLHLNENAFLPVFCTHKHLALIADARPELHHLSLANCHALNDAALSQIVCSVAPSLRTLDLTNCWQVRDIGVQMVAQFCGPWKTLQKLVLRNLGLVSNLGLAAIGEHLAPFLRVLDVSNCRSISDSGMANFLGKTLVEEVETGRVSGRRVRRLGRSRGKLLELRFCGCRRFTRIGFNAVLAKALKNNPDLHTLEFSTPVPPKGSPNYTFHSFPIQCFKTLTSLHIHRAEYLDDERIRSLADNCGPLLKEFSLINGIYVSEVALKYLLTHCVRLTHLSLKKTHLVTDAVVEHLTKCSCMPHLSFLDLSGCKWVTDRAAEALAKSAEEKPSAADENTNPFKRAIYSSTRTPRAASLTHLIVVDCPQLTLRGLLTTIRGCYPPAGLLEEVHVTGANNNMELDVMTDIGPGGSVSEATLFEMVPQRVGVNAVRQKEPRWVEIIKGQRLSFLAGCGECEINV</sequence>
<evidence type="ECO:0000313" key="2">
    <source>
        <dbReference type="Proteomes" id="UP000053201"/>
    </source>
</evidence>
<dbReference type="InterPro" id="IPR006553">
    <property type="entry name" value="Leu-rich_rpt_Cys-con_subtyp"/>
</dbReference>
<dbReference type="InParanoid" id="A0A0L0H576"/>
<dbReference type="EMBL" id="KQ257467">
    <property type="protein sequence ID" value="KNC96650.1"/>
    <property type="molecule type" value="Genomic_DNA"/>
</dbReference>
<gene>
    <name evidence="1" type="ORF">SPPG_07863</name>
</gene>
<dbReference type="Gene3D" id="3.80.10.10">
    <property type="entry name" value="Ribonuclease Inhibitor"/>
    <property type="match status" value="2"/>
</dbReference>
<name>A0A0L0H576_SPIPD</name>
<dbReference type="GeneID" id="27691049"/>
<proteinExistence type="predicted"/>
<reference evidence="1 2" key="1">
    <citation type="submission" date="2009-08" db="EMBL/GenBank/DDBJ databases">
        <title>The Genome Sequence of Spizellomyces punctatus strain DAOM BR117.</title>
        <authorList>
            <consortium name="The Broad Institute Genome Sequencing Platform"/>
            <person name="Russ C."/>
            <person name="Cuomo C."/>
            <person name="Shea T."/>
            <person name="Young S.K."/>
            <person name="Zeng Q."/>
            <person name="Koehrsen M."/>
            <person name="Haas B."/>
            <person name="Borodovsky M."/>
            <person name="Guigo R."/>
            <person name="Alvarado L."/>
            <person name="Berlin A."/>
            <person name="Bochicchio J."/>
            <person name="Borenstein D."/>
            <person name="Chapman S."/>
            <person name="Chen Z."/>
            <person name="Engels R."/>
            <person name="Freedman E."/>
            <person name="Gellesch M."/>
            <person name="Goldberg J."/>
            <person name="Griggs A."/>
            <person name="Gujja S."/>
            <person name="Heiman D."/>
            <person name="Hepburn T."/>
            <person name="Howarth C."/>
            <person name="Jen D."/>
            <person name="Larson L."/>
            <person name="Lewis B."/>
            <person name="Mehta T."/>
            <person name="Park D."/>
            <person name="Pearson M."/>
            <person name="Roberts A."/>
            <person name="Saif S."/>
            <person name="Shenoy N."/>
            <person name="Sisk P."/>
            <person name="Stolte C."/>
            <person name="Sykes S."/>
            <person name="Thomson T."/>
            <person name="Walk T."/>
            <person name="White J."/>
            <person name="Yandava C."/>
            <person name="Burger G."/>
            <person name="Gray M.W."/>
            <person name="Holland P.W.H."/>
            <person name="King N."/>
            <person name="Lang F.B.F."/>
            <person name="Roger A.J."/>
            <person name="Ruiz-Trillo I."/>
            <person name="Lander E."/>
            <person name="Nusbaum C."/>
        </authorList>
    </citation>
    <scope>NUCLEOTIDE SEQUENCE [LARGE SCALE GENOMIC DNA]</scope>
    <source>
        <strain evidence="1 2">DAOM BR117</strain>
    </source>
</reference>
<protein>
    <submittedName>
        <fullName evidence="1">Uncharacterized protein</fullName>
    </submittedName>
</protein>
<keyword evidence="2" id="KW-1185">Reference proteome</keyword>
<organism evidence="1 2">
    <name type="scientific">Spizellomyces punctatus (strain DAOM BR117)</name>
    <dbReference type="NCBI Taxonomy" id="645134"/>
    <lineage>
        <taxon>Eukaryota</taxon>
        <taxon>Fungi</taxon>
        <taxon>Fungi incertae sedis</taxon>
        <taxon>Chytridiomycota</taxon>
        <taxon>Chytridiomycota incertae sedis</taxon>
        <taxon>Chytridiomycetes</taxon>
        <taxon>Spizellomycetales</taxon>
        <taxon>Spizellomycetaceae</taxon>
        <taxon>Spizellomyces</taxon>
    </lineage>
</organism>
<dbReference type="PANTHER" id="PTHR13318">
    <property type="entry name" value="PARTNER OF PAIRED, ISOFORM B-RELATED"/>
    <property type="match status" value="1"/>
</dbReference>
<dbReference type="CDD" id="cd09917">
    <property type="entry name" value="F-box_SF"/>
    <property type="match status" value="1"/>
</dbReference>
<dbReference type="GO" id="GO:0019005">
    <property type="term" value="C:SCF ubiquitin ligase complex"/>
    <property type="evidence" value="ECO:0007669"/>
    <property type="project" value="TreeGrafter"/>
</dbReference>
<dbReference type="OrthoDB" id="2153104at2759"/>
<dbReference type="AlphaFoldDB" id="A0A0L0H576"/>
<dbReference type="RefSeq" id="XP_016604690.1">
    <property type="nucleotide sequence ID" value="XM_016756013.1"/>
</dbReference>
<dbReference type="VEuPathDB" id="FungiDB:SPPG_07863"/>
<dbReference type="InterPro" id="IPR032675">
    <property type="entry name" value="LRR_dom_sf"/>
</dbReference>
<accession>A0A0L0H576</accession>
<dbReference type="eggNOG" id="KOG4341">
    <property type="taxonomic scope" value="Eukaryota"/>
</dbReference>
<dbReference type="Pfam" id="PF13516">
    <property type="entry name" value="LRR_6"/>
    <property type="match status" value="3"/>
</dbReference>